<accession>A0A1W1CIP9</accession>
<dbReference type="InterPro" id="IPR007263">
    <property type="entry name" value="DCC1-like"/>
</dbReference>
<dbReference type="GO" id="GO:0015035">
    <property type="term" value="F:protein-disulfide reductase activity"/>
    <property type="evidence" value="ECO:0007669"/>
    <property type="project" value="InterPro"/>
</dbReference>
<gene>
    <name evidence="1" type="ORF">MNB_SV-13-1763</name>
</gene>
<dbReference type="AlphaFoldDB" id="A0A1W1CIP9"/>
<evidence type="ECO:0000313" key="1">
    <source>
        <dbReference type="EMBL" id="SFV65676.1"/>
    </source>
</evidence>
<protein>
    <submittedName>
        <fullName evidence="1">Conserved protein YuxK</fullName>
    </submittedName>
</protein>
<organism evidence="1">
    <name type="scientific">hydrothermal vent metagenome</name>
    <dbReference type="NCBI Taxonomy" id="652676"/>
    <lineage>
        <taxon>unclassified sequences</taxon>
        <taxon>metagenomes</taxon>
        <taxon>ecological metagenomes</taxon>
    </lineage>
</organism>
<dbReference type="PANTHER" id="PTHR33639">
    <property type="entry name" value="THIOL-DISULFIDE OXIDOREDUCTASE DCC"/>
    <property type="match status" value="1"/>
</dbReference>
<reference evidence="1" key="1">
    <citation type="submission" date="2016-10" db="EMBL/GenBank/DDBJ databases">
        <authorList>
            <person name="de Groot N.N."/>
        </authorList>
    </citation>
    <scope>NUCLEOTIDE SEQUENCE</scope>
</reference>
<proteinExistence type="predicted"/>
<name>A0A1W1CIP9_9ZZZZ</name>
<sequence length="132" mass="15310">MKITEPKASIVFFDGVCILCNHSVKILIALDKKNLLSYSSLQGEKIKTLKIENNLNSIIFYDNGNIYTKSTAILKIFSRLGGLYKLMNIFYLLPQIVRDFLYDILAKYRYRIFGKENTCILAQNHHKKLFIP</sequence>
<dbReference type="Pfam" id="PF04134">
    <property type="entry name" value="DCC1-like"/>
    <property type="match status" value="1"/>
</dbReference>
<dbReference type="InterPro" id="IPR052927">
    <property type="entry name" value="DCC_oxidoreductase"/>
</dbReference>
<dbReference type="EMBL" id="FPHM01000095">
    <property type="protein sequence ID" value="SFV65676.1"/>
    <property type="molecule type" value="Genomic_DNA"/>
</dbReference>
<dbReference type="PANTHER" id="PTHR33639:SF2">
    <property type="entry name" value="DUF393 DOMAIN-CONTAINING PROTEIN"/>
    <property type="match status" value="1"/>
</dbReference>